<dbReference type="InterPro" id="IPR002781">
    <property type="entry name" value="TM_pro_TauE-like"/>
</dbReference>
<dbReference type="Pfam" id="PF01925">
    <property type="entry name" value="TauE"/>
    <property type="match status" value="1"/>
</dbReference>
<reference evidence="6 7" key="1">
    <citation type="submission" date="2013-02" db="EMBL/GenBank/DDBJ databases">
        <title>Insights into archaeal evolution and symbiosis from the genomes of a Nanoarchaeon and its crenarchaeal host from Yellowstone National Park.</title>
        <authorList>
            <person name="Podar M."/>
            <person name="Makarova K.S."/>
            <person name="Graham D.E."/>
            <person name="Wolf Y.I."/>
            <person name="Koonin E.V."/>
            <person name="Reysenbach A.-L."/>
        </authorList>
    </citation>
    <scope>NUCLEOTIDE SEQUENCE [LARGE SCALE GENOMIC DNA]</scope>
</reference>
<comment type="caution">
    <text evidence="6">The sequence shown here is derived from an EMBL/GenBank/DDBJ whole genome shotgun (WGS) entry which is preliminary data.</text>
</comment>
<keyword evidence="7" id="KW-1185">Reference proteome</keyword>
<protein>
    <recommendedName>
        <fullName evidence="5">Probable membrane transporter protein</fullName>
    </recommendedName>
</protein>
<feature type="transmembrane region" description="Helical" evidence="5">
    <location>
        <begin position="24"/>
        <end position="49"/>
    </location>
</feature>
<evidence type="ECO:0000256" key="5">
    <source>
        <dbReference type="RuleBase" id="RU363041"/>
    </source>
</evidence>
<keyword evidence="5" id="KW-1003">Cell membrane</keyword>
<evidence type="ECO:0000313" key="7">
    <source>
        <dbReference type="Proteomes" id="UP000053279"/>
    </source>
</evidence>
<dbReference type="Proteomes" id="UP000053279">
    <property type="component" value="Unassembled WGS sequence"/>
</dbReference>
<dbReference type="PANTHER" id="PTHR43701">
    <property type="entry name" value="MEMBRANE TRANSPORTER PROTEIN MJ0441-RELATED"/>
    <property type="match status" value="1"/>
</dbReference>
<evidence type="ECO:0000256" key="1">
    <source>
        <dbReference type="ARBA" id="ARBA00004141"/>
    </source>
</evidence>
<evidence type="ECO:0000256" key="3">
    <source>
        <dbReference type="ARBA" id="ARBA00022989"/>
    </source>
</evidence>
<accession>R1G3M8</accession>
<dbReference type="InterPro" id="IPR051598">
    <property type="entry name" value="TSUP/Inactive_protease-like"/>
</dbReference>
<feature type="transmembrane region" description="Helical" evidence="5">
    <location>
        <begin position="96"/>
        <end position="117"/>
    </location>
</feature>
<feature type="transmembrane region" description="Helical" evidence="5">
    <location>
        <begin position="157"/>
        <end position="180"/>
    </location>
</feature>
<keyword evidence="4 5" id="KW-0472">Membrane</keyword>
<evidence type="ECO:0000313" key="6">
    <source>
        <dbReference type="EMBL" id="EOD42741.1"/>
    </source>
</evidence>
<evidence type="ECO:0000256" key="2">
    <source>
        <dbReference type="ARBA" id="ARBA00022692"/>
    </source>
</evidence>
<organism evidence="6 7">
    <name type="scientific">Nanobsidianus stetteri</name>
    <dbReference type="NCBI Taxonomy" id="1294122"/>
    <lineage>
        <taxon>Archaea</taxon>
        <taxon>Nanobdellota</taxon>
        <taxon>Candidatus Nanoarchaeia</taxon>
        <taxon>Nanoarchaeales</taxon>
        <taxon>Nanopusillaceae</taxon>
        <taxon>Candidatus Nanobsidianus</taxon>
    </lineage>
</organism>
<feature type="transmembrane region" description="Helical" evidence="5">
    <location>
        <begin position="251"/>
        <end position="269"/>
    </location>
</feature>
<comment type="caution">
    <text evidence="5">Lacks conserved residue(s) required for the propagation of feature annotation.</text>
</comment>
<keyword evidence="3 5" id="KW-1133">Transmembrane helix</keyword>
<name>R1G3M8_NANST</name>
<dbReference type="PANTHER" id="PTHR43701:SF2">
    <property type="entry name" value="MEMBRANE TRANSPORTER PROTEIN YJNA-RELATED"/>
    <property type="match status" value="1"/>
</dbReference>
<dbReference type="GO" id="GO:0005886">
    <property type="term" value="C:plasma membrane"/>
    <property type="evidence" value="ECO:0007669"/>
    <property type="project" value="UniProtKB-SubCell"/>
</dbReference>
<feature type="transmembrane region" description="Helical" evidence="5">
    <location>
        <begin position="383"/>
        <end position="406"/>
    </location>
</feature>
<keyword evidence="2 5" id="KW-0812">Transmembrane</keyword>
<evidence type="ECO:0000256" key="4">
    <source>
        <dbReference type="ARBA" id="ARBA00023136"/>
    </source>
</evidence>
<proteinExistence type="inferred from homology"/>
<feature type="transmembrane region" description="Helical" evidence="5">
    <location>
        <begin position="353"/>
        <end position="371"/>
    </location>
</feature>
<feature type="transmembrane region" description="Helical" evidence="5">
    <location>
        <begin position="220"/>
        <end position="239"/>
    </location>
</feature>
<feature type="transmembrane region" description="Helical" evidence="5">
    <location>
        <begin position="275"/>
        <end position="295"/>
    </location>
</feature>
<comment type="similarity">
    <text evidence="5">Belongs to the 4-toluene sulfonate uptake permease (TSUP) (TC 2.A.102) family.</text>
</comment>
<feature type="transmembrane region" description="Helical" evidence="5">
    <location>
        <begin position="329"/>
        <end position="347"/>
    </location>
</feature>
<comment type="subcellular location">
    <subcellularLocation>
        <location evidence="5">Cell membrane</location>
        <topology evidence="5">Multi-pass membrane protein</topology>
    </subcellularLocation>
    <subcellularLocation>
        <location evidence="1">Membrane</location>
        <topology evidence="1">Multi-pass membrane protein</topology>
    </subcellularLocation>
</comment>
<sequence>MLILLIGIFAGIEGSITGLGGGAIISPILTIFLDYPLYLTIGVSLLSTISTSLSSSLSYIKKKIANDNIAISLLTATTFGDIFGFLLNNYLYTHNLFFIVYIIFGVVLLLSSIFLIIKNLKEKYYPSKPDESTYFFNLFGKYEENGKIIYYDGVRWVYGWIVMLFAGFVSGLLGIGSGILKVLGMDLIMNLPIKVSTTTSNFMIGVTADTSSILYFKAGYIDFILLPFLTLGVLIGSRIGTRLLMKLRDNTIRFIFITFISYLGARLLLEGLNINNILYSLLVAFIISLISFILLKKVKFKEKEEEINFEKYIKEDDIFISKMYKFQKIAFIVLFILNILAIIYYLLTENILLSYIYYFILISIPFIEVLMELKKYINEKNTLYIALSTIIIINLTLGMFILPFLIL</sequence>
<dbReference type="PATRIC" id="fig|1294122.7.peg.78"/>
<dbReference type="AlphaFoldDB" id="R1G3M8"/>
<dbReference type="EMBL" id="APJZ01000001">
    <property type="protein sequence ID" value="EOD42741.1"/>
    <property type="molecule type" value="Genomic_DNA"/>
</dbReference>
<feature type="transmembrane region" description="Helical" evidence="5">
    <location>
        <begin position="69"/>
        <end position="90"/>
    </location>
</feature>
<gene>
    <name evidence="6" type="ORF">Nst1_080</name>
</gene>